<dbReference type="EMBL" id="MPUK01000008">
    <property type="protein sequence ID" value="ONH66022.1"/>
    <property type="molecule type" value="Genomic_DNA"/>
</dbReference>
<dbReference type="GO" id="GO:0005737">
    <property type="term" value="C:cytoplasm"/>
    <property type="evidence" value="ECO:0007669"/>
    <property type="project" value="TreeGrafter"/>
</dbReference>
<dbReference type="PANTHER" id="PTHR24007">
    <property type="entry name" value="BRCA1-ASSOCIATED PROTEIN"/>
    <property type="match status" value="1"/>
</dbReference>
<feature type="region of interest" description="Disordered" evidence="6">
    <location>
        <begin position="549"/>
        <end position="576"/>
    </location>
</feature>
<dbReference type="VEuPathDB" id="FungiDB:BON22_3887"/>
<dbReference type="Pfam" id="PF07576">
    <property type="entry name" value="BRAP2"/>
    <property type="match status" value="1"/>
</dbReference>
<reference evidence="10" key="3">
    <citation type="submission" date="2017-01" db="EMBL/GenBank/DDBJ databases">
        <authorList>
            <person name="Mah S.A."/>
            <person name="Swanson W.J."/>
            <person name="Moy G.W."/>
            <person name="Vacquier V.D."/>
        </authorList>
    </citation>
    <scope>NUCLEOTIDE SEQUENCE [LARGE SCALE GENOMIC DNA]</scope>
    <source>
        <strain evidence="10">65</strain>
    </source>
</reference>
<keyword evidence="11" id="KW-1185">Reference proteome</keyword>
<dbReference type="GO" id="GO:0061630">
    <property type="term" value="F:ubiquitin protein ligase activity"/>
    <property type="evidence" value="ECO:0007669"/>
    <property type="project" value="TreeGrafter"/>
</dbReference>
<feature type="domain" description="UBP-type" evidence="8">
    <location>
        <begin position="286"/>
        <end position="389"/>
    </location>
</feature>
<dbReference type="Pfam" id="PF02148">
    <property type="entry name" value="zf-UBP"/>
    <property type="match status" value="1"/>
</dbReference>
<dbReference type="SUPFAM" id="SSF57850">
    <property type="entry name" value="RING/U-box"/>
    <property type="match status" value="2"/>
</dbReference>
<reference evidence="9" key="1">
    <citation type="journal article" date="2014" name="Genome Announc.">
        <title>Genome sequence of the yeast Cyberlindnera fabianii (Hansenula fabianii).</title>
        <authorList>
            <person name="Freel K.C."/>
            <person name="Sarilar V."/>
            <person name="Neuveglise C."/>
            <person name="Devillers H."/>
            <person name="Friedrich A."/>
            <person name="Schacherer J."/>
        </authorList>
    </citation>
    <scope>NUCLEOTIDE SEQUENCE</scope>
    <source>
        <strain evidence="9">YJS4271</strain>
    </source>
</reference>
<evidence type="ECO:0000256" key="4">
    <source>
        <dbReference type="PROSITE-ProRule" id="PRU00502"/>
    </source>
</evidence>
<evidence type="ECO:0000256" key="3">
    <source>
        <dbReference type="ARBA" id="ARBA00022833"/>
    </source>
</evidence>
<keyword evidence="5" id="KW-0175">Coiled coil</keyword>
<dbReference type="Pfam" id="PF13639">
    <property type="entry name" value="zf-RING_2"/>
    <property type="match status" value="1"/>
</dbReference>
<accession>A0A061B3T9</accession>
<keyword evidence="2 4" id="KW-0863">Zinc-finger</keyword>
<dbReference type="SMART" id="SM00184">
    <property type="entry name" value="RING"/>
    <property type="match status" value="1"/>
</dbReference>
<dbReference type="AlphaFoldDB" id="A0A061B3T9"/>
<dbReference type="InterPro" id="IPR047243">
    <property type="entry name" value="RING-H2_BRAP2"/>
</dbReference>
<dbReference type="InterPro" id="IPR034931">
    <property type="entry name" value="ETP1_RRM"/>
</dbReference>
<reference evidence="11" key="2">
    <citation type="journal article" date="2017" name="Genome Announc.">
        <title>Genome sequences of Cyberlindnera fabianii 65, Pichia kudriavzevii 129, and Saccharomyces cerevisiae 131 isolated from fermented masau fruits in Zimbabwe.</title>
        <authorList>
            <person name="van Rijswijck I.M.H."/>
            <person name="Derks M.F.L."/>
            <person name="Abee T."/>
            <person name="de Ridder D."/>
            <person name="Smid E.J."/>
        </authorList>
    </citation>
    <scope>NUCLEOTIDE SEQUENCE [LARGE SCALE GENOMIC DNA]</scope>
    <source>
        <strain evidence="11">65</strain>
    </source>
</reference>
<dbReference type="CDD" id="cd16457">
    <property type="entry name" value="RING-H2_BRAP2"/>
    <property type="match status" value="1"/>
</dbReference>
<dbReference type="PROSITE" id="PS50089">
    <property type="entry name" value="ZF_RING_2"/>
    <property type="match status" value="1"/>
</dbReference>
<dbReference type="InterPro" id="IPR011422">
    <property type="entry name" value="BRAP2/ETP1_RRM"/>
</dbReference>
<dbReference type="InterPro" id="IPR013083">
    <property type="entry name" value="Znf_RING/FYVE/PHD"/>
</dbReference>
<evidence type="ECO:0000259" key="7">
    <source>
        <dbReference type="PROSITE" id="PS50089"/>
    </source>
</evidence>
<evidence type="ECO:0000256" key="1">
    <source>
        <dbReference type="ARBA" id="ARBA00022723"/>
    </source>
</evidence>
<protein>
    <submittedName>
        <fullName evidence="9">CYFA0S14e03180g1_1</fullName>
    </submittedName>
    <submittedName>
        <fullName evidence="10">RING finger protein ETP1</fullName>
    </submittedName>
</protein>
<keyword evidence="3" id="KW-0862">Zinc</keyword>
<gene>
    <name evidence="10" type="ORF">BON22_3887</name>
    <name evidence="9" type="ORF">CYFA0S_14e03180g</name>
</gene>
<organism evidence="9">
    <name type="scientific">Cyberlindnera fabianii</name>
    <name type="common">Yeast</name>
    <name type="synonym">Hansenula fabianii</name>
    <dbReference type="NCBI Taxonomy" id="36022"/>
    <lineage>
        <taxon>Eukaryota</taxon>
        <taxon>Fungi</taxon>
        <taxon>Dikarya</taxon>
        <taxon>Ascomycota</taxon>
        <taxon>Saccharomycotina</taxon>
        <taxon>Saccharomycetes</taxon>
        <taxon>Phaffomycetales</taxon>
        <taxon>Phaffomycetaceae</taxon>
        <taxon>Cyberlindnera</taxon>
    </lineage>
</organism>
<dbReference type="SMART" id="SM00290">
    <property type="entry name" value="ZnF_UBP"/>
    <property type="match status" value="1"/>
</dbReference>
<dbReference type="CDD" id="cd12717">
    <property type="entry name" value="RRM_ETP1"/>
    <property type="match status" value="1"/>
</dbReference>
<dbReference type="GO" id="GO:0008270">
    <property type="term" value="F:zinc ion binding"/>
    <property type="evidence" value="ECO:0007669"/>
    <property type="project" value="UniProtKB-KW"/>
</dbReference>
<feature type="domain" description="RING-type" evidence="7">
    <location>
        <begin position="252"/>
        <end position="292"/>
    </location>
</feature>
<sequence>MQHESRTSDRQARFTVTVDLDSINDRTVPLEDWDSESAIPTGNSSGSAAIADTHDYRLSGITMLSTSVAIKNGKPVTGPIKAKYMGYGVVRLFREFITVDGSEVDPKTSGSDKEIEVESDDTTVAIVAVPNYFSPTDVLAFIGEGVIKEVSHFRMVKSDNPNRFMVLMKFRSNESARSFQDSYNGRLFNSMESESCHTIFVKSVLFQPLNAPNSTGIPYLLEDPFTLQVKKSKLEGTDSLVQGSVVKELPTCPVCLERMDSDVTGLITISCQHTFHCKCLSKWRDDTCPVCRYSNLSLDALRRSDSRESIQRCSSCGASQNLWICLICGNVGCGRYNSKHAIEHYESTNHCFSMDISTQRVWDYAGDNYVHRLLQNESDGKLVELPSVNSCTSLERMGQGSSSDELKDKNRDYSIEYSNVLLSQLESQREYYESRLAESADFAAQAIQQRDEMEARLNGLESNFHGLQEQVKNLQSASLVDHSKEVKLAKDLARSFEKKLRDEQALVDSLSKNLEAATLEKNELKKTNEQLQEEVNDLMLHLTTQAKLQDAPDDVKNGQIVVRPAGRQSTRNTRRK</sequence>
<dbReference type="Gene3D" id="3.30.40.10">
    <property type="entry name" value="Zinc/RING finger domain, C3HC4 (zinc finger)"/>
    <property type="match status" value="2"/>
</dbReference>
<dbReference type="GO" id="GO:0016567">
    <property type="term" value="P:protein ubiquitination"/>
    <property type="evidence" value="ECO:0007669"/>
    <property type="project" value="TreeGrafter"/>
</dbReference>
<dbReference type="OMA" id="RFNSIEP"/>
<feature type="coiled-coil region" evidence="5">
    <location>
        <begin position="443"/>
        <end position="541"/>
    </location>
</feature>
<keyword evidence="1" id="KW-0479">Metal-binding</keyword>
<dbReference type="InterPro" id="IPR001607">
    <property type="entry name" value="Znf_UBP"/>
</dbReference>
<dbReference type="EMBL" id="LK052899">
    <property type="protein sequence ID" value="CDR44481.1"/>
    <property type="molecule type" value="Genomic_DNA"/>
</dbReference>
<evidence type="ECO:0000256" key="2">
    <source>
        <dbReference type="ARBA" id="ARBA00022771"/>
    </source>
</evidence>
<feature type="compositionally biased region" description="Polar residues" evidence="6">
    <location>
        <begin position="567"/>
        <end position="576"/>
    </location>
</feature>
<dbReference type="PANTHER" id="PTHR24007:SF7">
    <property type="entry name" value="BRCA1-ASSOCIATED PROTEIN"/>
    <property type="match status" value="1"/>
</dbReference>
<dbReference type="Proteomes" id="UP000189513">
    <property type="component" value="Unassembled WGS sequence"/>
</dbReference>
<evidence type="ECO:0000256" key="5">
    <source>
        <dbReference type="SAM" id="Coils"/>
    </source>
</evidence>
<name>A0A061B3T9_CYBFA</name>
<proteinExistence type="predicted"/>
<dbReference type="OrthoDB" id="273556at2759"/>
<evidence type="ECO:0000313" key="9">
    <source>
        <dbReference type="EMBL" id="CDR44481.1"/>
    </source>
</evidence>
<evidence type="ECO:0000256" key="6">
    <source>
        <dbReference type="SAM" id="MobiDB-lite"/>
    </source>
</evidence>
<dbReference type="STRING" id="36022.A0A061B3T9"/>
<dbReference type="GO" id="GO:0007265">
    <property type="term" value="P:Ras protein signal transduction"/>
    <property type="evidence" value="ECO:0007669"/>
    <property type="project" value="TreeGrafter"/>
</dbReference>
<dbReference type="InterPro" id="IPR001841">
    <property type="entry name" value="Znf_RING"/>
</dbReference>
<evidence type="ECO:0000313" key="10">
    <source>
        <dbReference type="EMBL" id="ONH66022.1"/>
    </source>
</evidence>
<evidence type="ECO:0000259" key="8">
    <source>
        <dbReference type="PROSITE" id="PS50271"/>
    </source>
</evidence>
<evidence type="ECO:0000313" key="11">
    <source>
        <dbReference type="Proteomes" id="UP000189513"/>
    </source>
</evidence>
<dbReference type="PROSITE" id="PS50271">
    <property type="entry name" value="ZF_UBP"/>
    <property type="match status" value="1"/>
</dbReference>